<protein>
    <submittedName>
        <fullName evidence="1">Uncharacterized protein</fullName>
    </submittedName>
</protein>
<evidence type="ECO:0000313" key="2">
    <source>
        <dbReference type="Proteomes" id="UP000828251"/>
    </source>
</evidence>
<keyword evidence="2" id="KW-1185">Reference proteome</keyword>
<dbReference type="Proteomes" id="UP000828251">
    <property type="component" value="Unassembled WGS sequence"/>
</dbReference>
<evidence type="ECO:0000313" key="1">
    <source>
        <dbReference type="EMBL" id="KAH1129033.1"/>
    </source>
</evidence>
<dbReference type="EMBL" id="JAIQCV010000001">
    <property type="protein sequence ID" value="KAH1129033.1"/>
    <property type="molecule type" value="Genomic_DNA"/>
</dbReference>
<accession>A0A9D4AKS4</accession>
<dbReference type="OrthoDB" id="21225at2759"/>
<name>A0A9D4AKS4_9ROSI</name>
<proteinExistence type="predicted"/>
<organism evidence="1 2">
    <name type="scientific">Gossypium stocksii</name>
    <dbReference type="NCBI Taxonomy" id="47602"/>
    <lineage>
        <taxon>Eukaryota</taxon>
        <taxon>Viridiplantae</taxon>
        <taxon>Streptophyta</taxon>
        <taxon>Embryophyta</taxon>
        <taxon>Tracheophyta</taxon>
        <taxon>Spermatophyta</taxon>
        <taxon>Magnoliopsida</taxon>
        <taxon>eudicotyledons</taxon>
        <taxon>Gunneridae</taxon>
        <taxon>Pentapetalae</taxon>
        <taxon>rosids</taxon>
        <taxon>malvids</taxon>
        <taxon>Malvales</taxon>
        <taxon>Malvaceae</taxon>
        <taxon>Malvoideae</taxon>
        <taxon>Gossypium</taxon>
    </lineage>
</organism>
<reference evidence="1 2" key="1">
    <citation type="journal article" date="2021" name="Plant Biotechnol. J.">
        <title>Multi-omics assisted identification of the key and species-specific regulatory components of drought-tolerant mechanisms in Gossypium stocksii.</title>
        <authorList>
            <person name="Yu D."/>
            <person name="Ke L."/>
            <person name="Zhang D."/>
            <person name="Wu Y."/>
            <person name="Sun Y."/>
            <person name="Mei J."/>
            <person name="Sun J."/>
            <person name="Sun Y."/>
        </authorList>
    </citation>
    <scope>NUCLEOTIDE SEQUENCE [LARGE SCALE GENOMIC DNA]</scope>
    <source>
        <strain evidence="2">cv. E1</strain>
        <tissue evidence="1">Leaf</tissue>
    </source>
</reference>
<sequence length="115" mass="12703">MASTLASSDQASNKDNWDSGQLACKRQLLTEIAPRNRLIALVGLLRSYAVKTQGVDNDKGAVALIAFGARFYLMMTNRILLVLNGLKATRQIHEIRAIVCLSSMIPSMECYQMKV</sequence>
<comment type="caution">
    <text evidence="1">The sequence shown here is derived from an EMBL/GenBank/DDBJ whole genome shotgun (WGS) entry which is preliminary data.</text>
</comment>
<gene>
    <name evidence="1" type="ORF">J1N35_000411</name>
</gene>
<dbReference type="AlphaFoldDB" id="A0A9D4AKS4"/>